<gene>
    <name evidence="1" type="ORF">CY34DRAFT_16371</name>
</gene>
<reference evidence="1 2" key="1">
    <citation type="submission" date="2014-04" db="EMBL/GenBank/DDBJ databases">
        <authorList>
            <consortium name="DOE Joint Genome Institute"/>
            <person name="Kuo A."/>
            <person name="Ruytinx J."/>
            <person name="Rineau F."/>
            <person name="Colpaert J."/>
            <person name="Kohler A."/>
            <person name="Nagy L.G."/>
            <person name="Floudas D."/>
            <person name="Copeland A."/>
            <person name="Barry K.W."/>
            <person name="Cichocki N."/>
            <person name="Veneault-Fourrey C."/>
            <person name="LaButti K."/>
            <person name="Lindquist E.A."/>
            <person name="Lipzen A."/>
            <person name="Lundell T."/>
            <person name="Morin E."/>
            <person name="Murat C."/>
            <person name="Sun H."/>
            <person name="Tunlid A."/>
            <person name="Henrissat B."/>
            <person name="Grigoriev I.V."/>
            <person name="Hibbett D.S."/>
            <person name="Martin F."/>
            <person name="Nordberg H.P."/>
            <person name="Cantor M.N."/>
            <person name="Hua S.X."/>
        </authorList>
    </citation>
    <scope>NUCLEOTIDE SEQUENCE [LARGE SCALE GENOMIC DNA]</scope>
    <source>
        <strain evidence="1 2">UH-Slu-Lm8-n1</strain>
    </source>
</reference>
<sequence>MLNIAQVCPSTSHSHVNTHILEIEPTEVALRSWLQTQGAENLSDSLFISATVLFGSVDPYDLICFLDMSLRELAVQTQLQREEENMAVLSMQRGRCFMEESMYRAQMEVSLFSKAMANFSEKLNPADNSPTPWLALQTLPLNTVGYVGACQEFTLANSDCSPPTRYKCMAWLSSCRKASLLTSSHFHDATEVDSASRIQLPDCPQYLQEHLHGKSTKASTTNATRDPTLVNDVAHRTYVSACMAETKKSPARTDDADSFKPELKTLDKLKFEFRIMYFKKQRAQAEVDMFAEAIARIAVGGTSAGSATTLESRASDNIDDWCDDWNSASSSSSSPSALL</sequence>
<accession>A0A0C9ZG89</accession>
<dbReference type="AlphaFoldDB" id="A0A0C9ZG89"/>
<dbReference type="Proteomes" id="UP000054485">
    <property type="component" value="Unassembled WGS sequence"/>
</dbReference>
<dbReference type="OrthoDB" id="2674909at2759"/>
<dbReference type="InParanoid" id="A0A0C9ZG89"/>
<evidence type="ECO:0000313" key="2">
    <source>
        <dbReference type="Proteomes" id="UP000054485"/>
    </source>
</evidence>
<evidence type="ECO:0000313" key="1">
    <source>
        <dbReference type="EMBL" id="KIK36445.1"/>
    </source>
</evidence>
<reference evidence="2" key="2">
    <citation type="submission" date="2015-01" db="EMBL/GenBank/DDBJ databases">
        <title>Evolutionary Origins and Diversification of the Mycorrhizal Mutualists.</title>
        <authorList>
            <consortium name="DOE Joint Genome Institute"/>
            <consortium name="Mycorrhizal Genomics Consortium"/>
            <person name="Kohler A."/>
            <person name="Kuo A."/>
            <person name="Nagy L.G."/>
            <person name="Floudas D."/>
            <person name="Copeland A."/>
            <person name="Barry K.W."/>
            <person name="Cichocki N."/>
            <person name="Veneault-Fourrey C."/>
            <person name="LaButti K."/>
            <person name="Lindquist E.A."/>
            <person name="Lipzen A."/>
            <person name="Lundell T."/>
            <person name="Morin E."/>
            <person name="Murat C."/>
            <person name="Riley R."/>
            <person name="Ohm R."/>
            <person name="Sun H."/>
            <person name="Tunlid A."/>
            <person name="Henrissat B."/>
            <person name="Grigoriev I.V."/>
            <person name="Hibbett D.S."/>
            <person name="Martin F."/>
        </authorList>
    </citation>
    <scope>NUCLEOTIDE SEQUENCE [LARGE SCALE GENOMIC DNA]</scope>
    <source>
        <strain evidence="2">UH-Slu-Lm8-n1</strain>
    </source>
</reference>
<keyword evidence="2" id="KW-1185">Reference proteome</keyword>
<proteinExistence type="predicted"/>
<dbReference type="HOGENOM" id="CLU_824328_0_0_1"/>
<organism evidence="1 2">
    <name type="scientific">Suillus luteus UH-Slu-Lm8-n1</name>
    <dbReference type="NCBI Taxonomy" id="930992"/>
    <lineage>
        <taxon>Eukaryota</taxon>
        <taxon>Fungi</taxon>
        <taxon>Dikarya</taxon>
        <taxon>Basidiomycota</taxon>
        <taxon>Agaricomycotina</taxon>
        <taxon>Agaricomycetes</taxon>
        <taxon>Agaricomycetidae</taxon>
        <taxon>Boletales</taxon>
        <taxon>Suillineae</taxon>
        <taxon>Suillaceae</taxon>
        <taxon>Suillus</taxon>
    </lineage>
</organism>
<name>A0A0C9ZG89_9AGAM</name>
<dbReference type="EMBL" id="KN835528">
    <property type="protein sequence ID" value="KIK36445.1"/>
    <property type="molecule type" value="Genomic_DNA"/>
</dbReference>
<protein>
    <submittedName>
        <fullName evidence="1">Uncharacterized protein</fullName>
    </submittedName>
</protein>